<dbReference type="OrthoDB" id="959050at2"/>
<name>A0A1M4Y128_9BACT</name>
<gene>
    <name evidence="1" type="ORF">SAMN05444008_104113</name>
</gene>
<accession>A0A1M4Y128</accession>
<dbReference type="AlphaFoldDB" id="A0A1M4Y128"/>
<keyword evidence="2" id="KW-1185">Reference proteome</keyword>
<evidence type="ECO:0000313" key="2">
    <source>
        <dbReference type="Proteomes" id="UP000184368"/>
    </source>
</evidence>
<dbReference type="EMBL" id="FQUO01000004">
    <property type="protein sequence ID" value="SHE99388.1"/>
    <property type="molecule type" value="Genomic_DNA"/>
</dbReference>
<organism evidence="1 2">
    <name type="scientific">Cnuella takakiae</name>
    <dbReference type="NCBI Taxonomy" id="1302690"/>
    <lineage>
        <taxon>Bacteria</taxon>
        <taxon>Pseudomonadati</taxon>
        <taxon>Bacteroidota</taxon>
        <taxon>Chitinophagia</taxon>
        <taxon>Chitinophagales</taxon>
        <taxon>Chitinophagaceae</taxon>
        <taxon>Cnuella</taxon>
    </lineage>
</organism>
<reference evidence="1 2" key="1">
    <citation type="submission" date="2016-11" db="EMBL/GenBank/DDBJ databases">
        <authorList>
            <person name="Jaros S."/>
            <person name="Januszkiewicz K."/>
            <person name="Wedrychowicz H."/>
        </authorList>
    </citation>
    <scope>NUCLEOTIDE SEQUENCE [LARGE SCALE GENOMIC DNA]</scope>
    <source>
        <strain evidence="1 2">DSM 26897</strain>
    </source>
</reference>
<sequence length="127" mass="14921">MLLEIDDWRSVSDLQYRFNKCFPNLHLQVFDAVKKEELPLSGEYHLEQVRRKHEPGVFNIKSWFTASEVAHQLKQEFGLNVRVVLLDSQTEVWRPSFNSMTLLALNNLGVNRHAQLKKEEQEELGGW</sequence>
<dbReference type="RefSeq" id="WP_073041219.1">
    <property type="nucleotide sequence ID" value="NZ_FQUO01000004.1"/>
</dbReference>
<protein>
    <submittedName>
        <fullName evidence="1">Uncharacterized protein</fullName>
    </submittedName>
</protein>
<evidence type="ECO:0000313" key="1">
    <source>
        <dbReference type="EMBL" id="SHE99388.1"/>
    </source>
</evidence>
<proteinExistence type="predicted"/>
<dbReference type="Proteomes" id="UP000184368">
    <property type="component" value="Unassembled WGS sequence"/>
</dbReference>